<dbReference type="PANTHER" id="PTHR10543:SF24">
    <property type="entry name" value="CAROTENOID ISOMEROOXYGENASE"/>
    <property type="match status" value="1"/>
</dbReference>
<protein>
    <submittedName>
        <fullName evidence="6">16164_t:CDS:1</fullName>
    </submittedName>
</protein>
<keyword evidence="4 5" id="KW-0408">Iron</keyword>
<dbReference type="EMBL" id="CAJVQA010035629">
    <property type="protein sequence ID" value="CAG8807414.1"/>
    <property type="molecule type" value="Genomic_DNA"/>
</dbReference>
<evidence type="ECO:0000256" key="5">
    <source>
        <dbReference type="PIRSR" id="PIRSR604294-1"/>
    </source>
</evidence>
<keyword evidence="3" id="KW-0560">Oxidoreductase</keyword>
<feature type="binding site" evidence="5">
    <location>
        <position position="248"/>
    </location>
    <ligand>
        <name>Fe cation</name>
        <dbReference type="ChEBI" id="CHEBI:24875"/>
        <note>catalytic</note>
    </ligand>
</feature>
<comment type="caution">
    <text evidence="6">The sequence shown here is derived from an EMBL/GenBank/DDBJ whole genome shotgun (WGS) entry which is preliminary data.</text>
</comment>
<dbReference type="GO" id="GO:0016121">
    <property type="term" value="P:carotene catabolic process"/>
    <property type="evidence" value="ECO:0007669"/>
    <property type="project" value="TreeGrafter"/>
</dbReference>
<feature type="binding site" evidence="5">
    <location>
        <position position="298"/>
    </location>
    <ligand>
        <name>Fe cation</name>
        <dbReference type="ChEBI" id="CHEBI:24875"/>
        <note>catalytic</note>
    </ligand>
</feature>
<evidence type="ECO:0000256" key="1">
    <source>
        <dbReference type="ARBA" id="ARBA00006787"/>
    </source>
</evidence>
<comment type="similarity">
    <text evidence="1">Belongs to the carotenoid oxygenase family.</text>
</comment>
<evidence type="ECO:0000256" key="4">
    <source>
        <dbReference type="ARBA" id="ARBA00023004"/>
    </source>
</evidence>
<dbReference type="OrthoDB" id="407010at2759"/>
<reference evidence="6" key="1">
    <citation type="submission" date="2021-06" db="EMBL/GenBank/DDBJ databases">
        <authorList>
            <person name="Kallberg Y."/>
            <person name="Tangrot J."/>
            <person name="Rosling A."/>
        </authorList>
    </citation>
    <scope>NUCLEOTIDE SEQUENCE</scope>
    <source>
        <strain evidence="6">FL966</strain>
    </source>
</reference>
<sequence>VEIYSRIINLQNTIMSELDFSNPPKIIATDGIAQIEVFSANEPNTKELQYRKGFINGKETLKPVDLIVKGGLPSWLKGEFFTIGQSTYDIKYTKMIGTEEGYESATATFSMGHWFDGLPLVNRFAINGTNNKINYRSRLTSKKHETKIRDSHGIVTKHPFSLFKTNPNQTPLAKLIRTKRTTKPELEPCSANISTNYPYNKPGEKPKIYCQNHASQVVELDAYDLTPTRVFSWDELDPMIKGDHASPHSHFDETTGELINFNMEYHTMGTTYNFFSVSQNNQNVQLIGSVTARMSYVHSFGVTPRYIILVLFPYYGKSSGINFTWSDNIVDSFEFKPNEPTLFYVISREKKQHVATYKSDPCFAFHHINAFEDDNNNLYLDIACYDNSDILNDLELENLRKGLPGGLQMAEVRRFVLQNIQQGSLKFANIPQATRMGNLQNMVSSMIWSRSTNQDSSPWPIADYVRCADSTLELPRINPRYQRLRYRYVYGIGLSAKGGLENQIWDSLVKCDLDVKEAVAMWSSENCYPSEAIFVPHPEKDSEEDDGVLLSIVFDSENDKSFLLVLDARTMSELVRTYLPQVVPLSFGHGAFKRN</sequence>
<dbReference type="InterPro" id="IPR004294">
    <property type="entry name" value="Carotenoid_Oase"/>
</dbReference>
<proteinExistence type="inferred from homology"/>
<evidence type="ECO:0000256" key="2">
    <source>
        <dbReference type="ARBA" id="ARBA00022723"/>
    </source>
</evidence>
<dbReference type="Proteomes" id="UP000789759">
    <property type="component" value="Unassembled WGS sequence"/>
</dbReference>
<dbReference type="GO" id="GO:0010436">
    <property type="term" value="F:carotenoid dioxygenase activity"/>
    <property type="evidence" value="ECO:0007669"/>
    <property type="project" value="TreeGrafter"/>
</dbReference>
<name>A0A9N9PB03_9GLOM</name>
<dbReference type="PANTHER" id="PTHR10543">
    <property type="entry name" value="BETA-CAROTENE DIOXYGENASE"/>
    <property type="match status" value="1"/>
</dbReference>
<feature type="binding site" evidence="5">
    <location>
        <position position="366"/>
    </location>
    <ligand>
        <name>Fe cation</name>
        <dbReference type="ChEBI" id="CHEBI:24875"/>
        <note>catalytic</note>
    </ligand>
</feature>
<evidence type="ECO:0000256" key="3">
    <source>
        <dbReference type="ARBA" id="ARBA00023002"/>
    </source>
</evidence>
<feature type="binding site" evidence="5">
    <location>
        <position position="589"/>
    </location>
    <ligand>
        <name>Fe cation</name>
        <dbReference type="ChEBI" id="CHEBI:24875"/>
        <note>catalytic</note>
    </ligand>
</feature>
<evidence type="ECO:0000313" key="6">
    <source>
        <dbReference type="EMBL" id="CAG8807414.1"/>
    </source>
</evidence>
<keyword evidence="7" id="KW-1185">Reference proteome</keyword>
<feature type="non-terminal residue" evidence="6">
    <location>
        <position position="1"/>
    </location>
</feature>
<comment type="cofactor">
    <cofactor evidence="5">
        <name>Fe(2+)</name>
        <dbReference type="ChEBI" id="CHEBI:29033"/>
    </cofactor>
    <text evidence="5">Binds 1 Fe(2+) ion per subunit.</text>
</comment>
<gene>
    <name evidence="6" type="ORF">CPELLU_LOCUS18288</name>
</gene>
<organism evidence="6 7">
    <name type="scientific">Cetraspora pellucida</name>
    <dbReference type="NCBI Taxonomy" id="1433469"/>
    <lineage>
        <taxon>Eukaryota</taxon>
        <taxon>Fungi</taxon>
        <taxon>Fungi incertae sedis</taxon>
        <taxon>Mucoromycota</taxon>
        <taxon>Glomeromycotina</taxon>
        <taxon>Glomeromycetes</taxon>
        <taxon>Diversisporales</taxon>
        <taxon>Gigasporaceae</taxon>
        <taxon>Cetraspora</taxon>
    </lineage>
</organism>
<evidence type="ECO:0000313" key="7">
    <source>
        <dbReference type="Proteomes" id="UP000789759"/>
    </source>
</evidence>
<keyword evidence="2 5" id="KW-0479">Metal-binding</keyword>
<accession>A0A9N9PB03</accession>
<dbReference type="GO" id="GO:0046872">
    <property type="term" value="F:metal ion binding"/>
    <property type="evidence" value="ECO:0007669"/>
    <property type="project" value="UniProtKB-KW"/>
</dbReference>
<dbReference type="Pfam" id="PF03055">
    <property type="entry name" value="RPE65"/>
    <property type="match status" value="1"/>
</dbReference>
<dbReference type="AlphaFoldDB" id="A0A9N9PB03"/>
<feature type="non-terminal residue" evidence="6">
    <location>
        <position position="595"/>
    </location>
</feature>